<feature type="compositionally biased region" description="Basic residues" evidence="1">
    <location>
        <begin position="47"/>
        <end position="59"/>
    </location>
</feature>
<dbReference type="VEuPathDB" id="VectorBase:GPPI040346"/>
<protein>
    <submittedName>
        <fullName evidence="2">Uncharacterized protein</fullName>
    </submittedName>
</protein>
<feature type="region of interest" description="Disordered" evidence="1">
    <location>
        <begin position="131"/>
        <end position="151"/>
    </location>
</feature>
<dbReference type="Proteomes" id="UP000092460">
    <property type="component" value="Unassembled WGS sequence"/>
</dbReference>
<dbReference type="EMBL" id="JXJN01020351">
    <property type="status" value="NOT_ANNOTATED_CDS"/>
    <property type="molecule type" value="Genomic_DNA"/>
</dbReference>
<feature type="compositionally biased region" description="Low complexity" evidence="1">
    <location>
        <begin position="134"/>
        <end position="143"/>
    </location>
</feature>
<feature type="compositionally biased region" description="Basic residues" evidence="1">
    <location>
        <begin position="181"/>
        <end position="190"/>
    </location>
</feature>
<reference evidence="3" key="1">
    <citation type="submission" date="2015-01" db="EMBL/GenBank/DDBJ databases">
        <authorList>
            <person name="Aksoy S."/>
            <person name="Warren W."/>
            <person name="Wilson R.K."/>
        </authorList>
    </citation>
    <scope>NUCLEOTIDE SEQUENCE [LARGE SCALE GENOMIC DNA]</scope>
    <source>
        <strain evidence="3">IAEA</strain>
    </source>
</reference>
<feature type="region of interest" description="Disordered" evidence="1">
    <location>
        <begin position="1"/>
        <end position="23"/>
    </location>
</feature>
<feature type="region of interest" description="Disordered" evidence="1">
    <location>
        <begin position="179"/>
        <end position="258"/>
    </location>
</feature>
<evidence type="ECO:0000313" key="3">
    <source>
        <dbReference type="Proteomes" id="UP000092460"/>
    </source>
</evidence>
<feature type="compositionally biased region" description="Polar residues" evidence="1">
    <location>
        <begin position="7"/>
        <end position="23"/>
    </location>
</feature>
<organism evidence="2 3">
    <name type="scientific">Glossina palpalis gambiensis</name>
    <dbReference type="NCBI Taxonomy" id="67801"/>
    <lineage>
        <taxon>Eukaryota</taxon>
        <taxon>Metazoa</taxon>
        <taxon>Ecdysozoa</taxon>
        <taxon>Arthropoda</taxon>
        <taxon>Hexapoda</taxon>
        <taxon>Insecta</taxon>
        <taxon>Pterygota</taxon>
        <taxon>Neoptera</taxon>
        <taxon>Endopterygota</taxon>
        <taxon>Diptera</taxon>
        <taxon>Brachycera</taxon>
        <taxon>Muscomorpha</taxon>
        <taxon>Hippoboscoidea</taxon>
        <taxon>Glossinidae</taxon>
        <taxon>Glossina</taxon>
    </lineage>
</organism>
<evidence type="ECO:0000313" key="2">
    <source>
        <dbReference type="EnsemblMetazoa" id="GPPI040346-PA"/>
    </source>
</evidence>
<dbReference type="AlphaFoldDB" id="A0A1B0BTT9"/>
<name>A0A1B0BTT9_9MUSC</name>
<sequence>MAISPPKQIQTNTLKRTTEVRTASTMPLTTGNIAAKAETTRSDFPRPKHVTQGRVRHATAKPARAYKESQSVATEPKSKNAIRAKIPITGSAHVPTNTKKSTIDKCKSITVGNTLPRTTDVRTAKTMPLTTGNKTAKAATTSSDIPEPKYGHKVRSTRAFKDLQSVITREDTTIAITASRKTNKNKKDKKAKADKDNANSHKNNINNRRLCLHHRPRQGQFNELASPSPNTFYGTSTNMEQASDASKQTDKWLPAARG</sequence>
<dbReference type="EnsemblMetazoa" id="GPPI040346-RA">
    <property type="protein sequence ID" value="GPPI040346-PA"/>
    <property type="gene ID" value="GPPI040346"/>
</dbReference>
<proteinExistence type="predicted"/>
<feature type="region of interest" description="Disordered" evidence="1">
    <location>
        <begin position="36"/>
        <end position="78"/>
    </location>
</feature>
<keyword evidence="3" id="KW-1185">Reference proteome</keyword>
<evidence type="ECO:0000256" key="1">
    <source>
        <dbReference type="SAM" id="MobiDB-lite"/>
    </source>
</evidence>
<accession>A0A1B0BTT9</accession>
<reference evidence="2" key="2">
    <citation type="submission" date="2020-05" db="UniProtKB">
        <authorList>
            <consortium name="EnsemblMetazoa"/>
        </authorList>
    </citation>
    <scope>IDENTIFICATION</scope>
    <source>
        <strain evidence="2">IAEA</strain>
    </source>
</reference>
<feature type="compositionally biased region" description="Polar residues" evidence="1">
    <location>
        <begin position="219"/>
        <end position="246"/>
    </location>
</feature>